<proteinExistence type="predicted"/>
<gene>
    <name evidence="1" type="ORF">I8748_22465</name>
</gene>
<evidence type="ECO:0000313" key="1">
    <source>
        <dbReference type="EMBL" id="MBH8564912.1"/>
    </source>
</evidence>
<keyword evidence="2" id="KW-1185">Reference proteome</keyword>
<dbReference type="Proteomes" id="UP000632766">
    <property type="component" value="Unassembled WGS sequence"/>
</dbReference>
<name>A0A8J7HSM0_9NOST</name>
<protein>
    <submittedName>
        <fullName evidence="1">Uncharacterized protein</fullName>
    </submittedName>
</protein>
<accession>A0A8J7HSM0</accession>
<organism evidence="1 2">
    <name type="scientific">Amazonocrinis nigriterrae CENA67</name>
    <dbReference type="NCBI Taxonomy" id="2794033"/>
    <lineage>
        <taxon>Bacteria</taxon>
        <taxon>Bacillati</taxon>
        <taxon>Cyanobacteriota</taxon>
        <taxon>Cyanophyceae</taxon>
        <taxon>Nostocales</taxon>
        <taxon>Nostocaceae</taxon>
        <taxon>Amazonocrinis</taxon>
        <taxon>Amazonocrinis nigriterrae</taxon>
    </lineage>
</organism>
<dbReference type="EMBL" id="JAECZC010000054">
    <property type="protein sequence ID" value="MBH8564912.1"/>
    <property type="molecule type" value="Genomic_DNA"/>
</dbReference>
<dbReference type="AlphaFoldDB" id="A0A8J7HSM0"/>
<reference evidence="1 2" key="1">
    <citation type="journal article" date="2021" name="Int. J. Syst. Evol. Microbiol.">
        <title>Amazonocrinis nigriterrae gen. nov., sp. nov., Atlanticothrix silvestris gen. nov., sp. nov. and Dendronalium phyllosphericum gen. nov., sp. nov., nostocacean cyanobacteria from Brazilian environments.</title>
        <authorList>
            <person name="Alvarenga D.O."/>
            <person name="Andreote A.P.D."/>
            <person name="Branco L.H.Z."/>
            <person name="Delbaje E."/>
            <person name="Cruz R.B."/>
            <person name="Varani A.M."/>
            <person name="Fiore M.F."/>
        </authorList>
    </citation>
    <scope>NUCLEOTIDE SEQUENCE [LARGE SCALE GENOMIC DNA]</scope>
    <source>
        <strain evidence="1 2">CENA67</strain>
    </source>
</reference>
<comment type="caution">
    <text evidence="1">The sequence shown here is derived from an EMBL/GenBank/DDBJ whole genome shotgun (WGS) entry which is preliminary data.</text>
</comment>
<dbReference type="RefSeq" id="WP_198126729.1">
    <property type="nucleotide sequence ID" value="NZ_JAECZC010000054.1"/>
</dbReference>
<sequence length="177" mass="20495">MKFYTRLNIAITTLKDIVHSQHDCNLSFVRKIREWFQQKVLPLYPQSVEDFLAIKFLLETPESEIPITRESCSRFVHCVEKFTYQDRNQFISSVAGLINDLVIHRHPELLDPFQGEYEYYYCPATDEIILCGEIGGSITLTGQMWEKDASLFPAKRSTLLLAGILPESATYHLLEMD</sequence>
<evidence type="ECO:0000313" key="2">
    <source>
        <dbReference type="Proteomes" id="UP000632766"/>
    </source>
</evidence>